<feature type="non-terminal residue" evidence="3">
    <location>
        <position position="1"/>
    </location>
</feature>
<feature type="compositionally biased region" description="Basic and acidic residues" evidence="1">
    <location>
        <begin position="142"/>
        <end position="153"/>
    </location>
</feature>
<keyword evidence="2" id="KW-0732">Signal</keyword>
<evidence type="ECO:0000256" key="1">
    <source>
        <dbReference type="SAM" id="MobiDB-lite"/>
    </source>
</evidence>
<protein>
    <submittedName>
        <fullName evidence="3">Uncharacterized protein</fullName>
    </submittedName>
</protein>
<accession>A0A6A0A3Z1</accession>
<feature type="compositionally biased region" description="Low complexity" evidence="1">
    <location>
        <begin position="118"/>
        <end position="130"/>
    </location>
</feature>
<dbReference type="EMBL" id="BLLF01003377">
    <property type="protein sequence ID" value="GFH27174.1"/>
    <property type="molecule type" value="Genomic_DNA"/>
</dbReference>
<reference evidence="3 4" key="1">
    <citation type="submission" date="2020-02" db="EMBL/GenBank/DDBJ databases">
        <title>Draft genome sequence of Haematococcus lacustris strain NIES-144.</title>
        <authorList>
            <person name="Morimoto D."/>
            <person name="Nakagawa S."/>
            <person name="Yoshida T."/>
            <person name="Sawayama S."/>
        </authorList>
    </citation>
    <scope>NUCLEOTIDE SEQUENCE [LARGE SCALE GENOMIC DNA]</scope>
    <source>
        <strain evidence="3 4">NIES-144</strain>
    </source>
</reference>
<feature type="signal peptide" evidence="2">
    <location>
        <begin position="1"/>
        <end position="19"/>
    </location>
</feature>
<feature type="chain" id="PRO_5025647326" evidence="2">
    <location>
        <begin position="20"/>
        <end position="153"/>
    </location>
</feature>
<evidence type="ECO:0000313" key="3">
    <source>
        <dbReference type="EMBL" id="GFH27174.1"/>
    </source>
</evidence>
<evidence type="ECO:0000313" key="4">
    <source>
        <dbReference type="Proteomes" id="UP000485058"/>
    </source>
</evidence>
<dbReference type="Proteomes" id="UP000485058">
    <property type="component" value="Unassembled WGS sequence"/>
</dbReference>
<keyword evidence="4" id="KW-1185">Reference proteome</keyword>
<feature type="region of interest" description="Disordered" evidence="1">
    <location>
        <begin position="118"/>
        <end position="153"/>
    </location>
</feature>
<sequence>MLMPLEALLVVLEPHLCPASPSASPAPLPEELPIHVLFVRDDGGPSSTWQTWGPRQWTLLFSLWINCPPFKTLFLNHLREAELALALLRMGLPGNMFERGAALQSDLQQRLVQWGRLSSGGSSSDLGPPGANDPSPKSPTAFKRDVRQDLLHR</sequence>
<proteinExistence type="predicted"/>
<gene>
    <name evidence="3" type="ORF">HaLaN_25450</name>
</gene>
<feature type="non-terminal residue" evidence="3">
    <location>
        <position position="153"/>
    </location>
</feature>
<organism evidence="3 4">
    <name type="scientific">Haematococcus lacustris</name>
    <name type="common">Green alga</name>
    <name type="synonym">Haematococcus pluvialis</name>
    <dbReference type="NCBI Taxonomy" id="44745"/>
    <lineage>
        <taxon>Eukaryota</taxon>
        <taxon>Viridiplantae</taxon>
        <taxon>Chlorophyta</taxon>
        <taxon>core chlorophytes</taxon>
        <taxon>Chlorophyceae</taxon>
        <taxon>CS clade</taxon>
        <taxon>Chlamydomonadales</taxon>
        <taxon>Haematococcaceae</taxon>
        <taxon>Haematococcus</taxon>
    </lineage>
</organism>
<comment type="caution">
    <text evidence="3">The sequence shown here is derived from an EMBL/GenBank/DDBJ whole genome shotgun (WGS) entry which is preliminary data.</text>
</comment>
<name>A0A6A0A3Z1_HAELA</name>
<evidence type="ECO:0000256" key="2">
    <source>
        <dbReference type="SAM" id="SignalP"/>
    </source>
</evidence>
<dbReference type="AlphaFoldDB" id="A0A6A0A3Z1"/>